<sequence>MNENNGKLLMIAFEEFKKILQPYYKSAALVKEKLNLESTTTHTAEFALGPADSPPKLCPVKFSDVKLKNVGGLDVCKEVLREATIWPKKYPQFFTGNRKPWRAVLQYGPPG</sequence>
<evidence type="ECO:0000313" key="2">
    <source>
        <dbReference type="Proteomes" id="UP000237347"/>
    </source>
</evidence>
<name>A0AAW0J1Q5_QUESU</name>
<accession>A0AAW0J1Q5</accession>
<dbReference type="GO" id="GO:0016887">
    <property type="term" value="F:ATP hydrolysis activity"/>
    <property type="evidence" value="ECO:0007669"/>
    <property type="project" value="TreeGrafter"/>
</dbReference>
<reference evidence="1 2" key="1">
    <citation type="journal article" date="2018" name="Sci. Data">
        <title>The draft genome sequence of cork oak.</title>
        <authorList>
            <person name="Ramos A.M."/>
            <person name="Usie A."/>
            <person name="Barbosa P."/>
            <person name="Barros P.M."/>
            <person name="Capote T."/>
            <person name="Chaves I."/>
            <person name="Simoes F."/>
            <person name="Abreu I."/>
            <person name="Carrasquinho I."/>
            <person name="Faro C."/>
            <person name="Guimaraes J.B."/>
            <person name="Mendonca D."/>
            <person name="Nobrega F."/>
            <person name="Rodrigues L."/>
            <person name="Saibo N.J.M."/>
            <person name="Varela M.C."/>
            <person name="Egas C."/>
            <person name="Matos J."/>
            <person name="Miguel C.M."/>
            <person name="Oliveira M.M."/>
            <person name="Ricardo C.P."/>
            <person name="Goncalves S."/>
        </authorList>
    </citation>
    <scope>NUCLEOTIDE SEQUENCE [LARGE SCALE GENOMIC DNA]</scope>
    <source>
        <strain evidence="2">cv. HL8</strain>
    </source>
</reference>
<dbReference type="InterPro" id="IPR027417">
    <property type="entry name" value="P-loop_NTPase"/>
</dbReference>
<dbReference type="PANTHER" id="PTHR23074:SF83">
    <property type="entry name" value="VACUOLAR PROTEIN SORTING-ASSOCIATED PROTEIN 4A"/>
    <property type="match status" value="1"/>
</dbReference>
<dbReference type="Proteomes" id="UP000237347">
    <property type="component" value="Unassembled WGS sequence"/>
</dbReference>
<gene>
    <name evidence="1" type="primary">SKD1_7</name>
    <name evidence="1" type="ORF">CFP56_038654</name>
</gene>
<dbReference type="GO" id="GO:0016197">
    <property type="term" value="P:endosomal transport"/>
    <property type="evidence" value="ECO:0007669"/>
    <property type="project" value="TreeGrafter"/>
</dbReference>
<dbReference type="InterPro" id="IPR050304">
    <property type="entry name" value="MT-severing_AAA_ATPase"/>
</dbReference>
<dbReference type="AlphaFoldDB" id="A0AAW0J1Q5"/>
<organism evidence="1 2">
    <name type="scientific">Quercus suber</name>
    <name type="common">Cork oak</name>
    <dbReference type="NCBI Taxonomy" id="58331"/>
    <lineage>
        <taxon>Eukaryota</taxon>
        <taxon>Viridiplantae</taxon>
        <taxon>Streptophyta</taxon>
        <taxon>Embryophyta</taxon>
        <taxon>Tracheophyta</taxon>
        <taxon>Spermatophyta</taxon>
        <taxon>Magnoliopsida</taxon>
        <taxon>eudicotyledons</taxon>
        <taxon>Gunneridae</taxon>
        <taxon>Pentapetalae</taxon>
        <taxon>rosids</taxon>
        <taxon>fabids</taxon>
        <taxon>Fagales</taxon>
        <taxon>Fagaceae</taxon>
        <taxon>Quercus</taxon>
    </lineage>
</organism>
<dbReference type="SUPFAM" id="SSF52540">
    <property type="entry name" value="P-loop containing nucleoside triphosphate hydrolases"/>
    <property type="match status" value="1"/>
</dbReference>
<dbReference type="PANTHER" id="PTHR23074">
    <property type="entry name" value="AAA DOMAIN-CONTAINING"/>
    <property type="match status" value="1"/>
</dbReference>
<dbReference type="GO" id="GO:0007033">
    <property type="term" value="P:vacuole organization"/>
    <property type="evidence" value="ECO:0007669"/>
    <property type="project" value="TreeGrafter"/>
</dbReference>
<comment type="caution">
    <text evidence="1">The sequence shown here is derived from an EMBL/GenBank/DDBJ whole genome shotgun (WGS) entry which is preliminary data.</text>
</comment>
<dbReference type="EMBL" id="PKMF04000730">
    <property type="protein sequence ID" value="KAK7820632.1"/>
    <property type="molecule type" value="Genomic_DNA"/>
</dbReference>
<dbReference type="Gene3D" id="3.40.50.300">
    <property type="entry name" value="P-loop containing nucleotide triphosphate hydrolases"/>
    <property type="match status" value="1"/>
</dbReference>
<keyword evidence="2" id="KW-1185">Reference proteome</keyword>
<proteinExistence type="predicted"/>
<protein>
    <submittedName>
        <fullName evidence="1">Protein suppressor of k(+) transport growth defect 1</fullName>
    </submittedName>
</protein>
<evidence type="ECO:0000313" key="1">
    <source>
        <dbReference type="EMBL" id="KAK7820632.1"/>
    </source>
</evidence>